<dbReference type="EMBL" id="FLUV01002545">
    <property type="protein sequence ID" value="SBW28908.1"/>
    <property type="molecule type" value="Genomic_DNA"/>
</dbReference>
<dbReference type="Pfam" id="PF18096">
    <property type="entry name" value="Thump_like"/>
    <property type="match status" value="1"/>
</dbReference>
<feature type="domain" description="THUMP-like" evidence="1">
    <location>
        <begin position="329"/>
        <end position="399"/>
    </location>
</feature>
<protein>
    <recommendedName>
        <fullName evidence="1">THUMP-like domain-containing protein</fullName>
    </recommendedName>
</protein>
<dbReference type="SUPFAM" id="SSF53335">
    <property type="entry name" value="S-adenosyl-L-methionine-dependent methyltransferases"/>
    <property type="match status" value="1"/>
</dbReference>
<evidence type="ECO:0000313" key="3">
    <source>
        <dbReference type="Proteomes" id="UP000199013"/>
    </source>
</evidence>
<evidence type="ECO:0000259" key="1">
    <source>
        <dbReference type="Pfam" id="PF18096"/>
    </source>
</evidence>
<proteinExistence type="predicted"/>
<sequence length="403" mass="43532">MTANTESRVERFETLLTSTGSELLDRLARGAGGVGGAVGPQQALRLGTQLRADYPTDLVVDALGQHELRTAAGPKFSRAMDMFFTRAGLEQASSEVVARHTASRYTAGDTVADLCCGIGGDMLALAEHRRVIAVDVDPFHLRLAAANADVLGVADHVTTVLSDVRDVDLAEADAVFVDPARRAGRRRFRTGDSEPPLDWCLELTGRVTKVGIKAAPGLPHEAVPAGWELEFIALGRDLKEAVAWSPALATAGTRATLLPEGHTLMPAPGHEVHEADVEVRAPGEYLLDPNPAVTRAGLVVELARELGAWKIDEKIAFLAADTPMRTPFGRSLRVIDSAPWNQKQLPARLRELDIGAVDIRRRGLAGDVDQLRKRLKLSGARRAILVMTRVNDRPWGLVCLDDE</sequence>
<accession>A0A1C3PGY7</accession>
<organism evidence="2 3">
    <name type="scientific">Candidatus Protofrankia californiensis</name>
    <dbReference type="NCBI Taxonomy" id="1839754"/>
    <lineage>
        <taxon>Bacteria</taxon>
        <taxon>Bacillati</taxon>
        <taxon>Actinomycetota</taxon>
        <taxon>Actinomycetes</taxon>
        <taxon>Frankiales</taxon>
        <taxon>Frankiaceae</taxon>
        <taxon>Protofrankia</taxon>
    </lineage>
</organism>
<dbReference type="GO" id="GO:0036261">
    <property type="term" value="P:7-methylguanosine cap hypermethylation"/>
    <property type="evidence" value="ECO:0007669"/>
    <property type="project" value="InterPro"/>
</dbReference>
<dbReference type="CDD" id="cd02440">
    <property type="entry name" value="AdoMet_MTases"/>
    <property type="match status" value="1"/>
</dbReference>
<dbReference type="InterPro" id="IPR029063">
    <property type="entry name" value="SAM-dependent_MTases_sf"/>
</dbReference>
<name>A0A1C3PGY7_9ACTN</name>
<gene>
    <name evidence="2" type="ORF">FDG2_6173</name>
</gene>
<dbReference type="Gene3D" id="3.40.50.150">
    <property type="entry name" value="Vaccinia Virus protein VP39"/>
    <property type="match status" value="1"/>
</dbReference>
<dbReference type="PANTHER" id="PTHR14741:SF32">
    <property type="entry name" value="TRIMETHYLGUANOSINE SYNTHASE"/>
    <property type="match status" value="1"/>
</dbReference>
<evidence type="ECO:0000313" key="2">
    <source>
        <dbReference type="EMBL" id="SBW28908.1"/>
    </source>
</evidence>
<dbReference type="Proteomes" id="UP000199013">
    <property type="component" value="Unassembled WGS sequence"/>
</dbReference>
<dbReference type="GO" id="GO:0008168">
    <property type="term" value="F:methyltransferase activity"/>
    <property type="evidence" value="ECO:0007669"/>
    <property type="project" value="InterPro"/>
</dbReference>
<dbReference type="AlphaFoldDB" id="A0A1C3PGY7"/>
<reference evidence="3" key="1">
    <citation type="submission" date="2016-02" db="EMBL/GenBank/DDBJ databases">
        <authorList>
            <person name="Wibberg D."/>
        </authorList>
    </citation>
    <scope>NUCLEOTIDE SEQUENCE [LARGE SCALE GENOMIC DNA]</scope>
</reference>
<keyword evidence="3" id="KW-1185">Reference proteome</keyword>
<dbReference type="InterPro" id="IPR041497">
    <property type="entry name" value="Thump-like"/>
</dbReference>
<dbReference type="Pfam" id="PF09445">
    <property type="entry name" value="Methyltransf_15"/>
    <property type="match status" value="1"/>
</dbReference>
<dbReference type="InterPro" id="IPR019012">
    <property type="entry name" value="RNA_cap_Gua-N2-MeTrfase"/>
</dbReference>
<dbReference type="PANTHER" id="PTHR14741">
    <property type="entry name" value="S-ADENOSYLMETHIONINE-DEPENDENT METHYLTRANSFERASE RELATED"/>
    <property type="match status" value="1"/>
</dbReference>